<gene>
    <name evidence="3" type="ORF">AWC38_SpisGene23366</name>
</gene>
<comment type="caution">
    <text evidence="3">The sequence shown here is derived from an EMBL/GenBank/DDBJ whole genome shotgun (WGS) entry which is preliminary data.</text>
</comment>
<feature type="compositionally biased region" description="Acidic residues" evidence="1">
    <location>
        <begin position="131"/>
        <end position="148"/>
    </location>
</feature>
<dbReference type="Pfam" id="PF00531">
    <property type="entry name" value="Death"/>
    <property type="match status" value="1"/>
</dbReference>
<evidence type="ECO:0000256" key="1">
    <source>
        <dbReference type="SAM" id="MobiDB-lite"/>
    </source>
</evidence>
<dbReference type="CDD" id="cd01670">
    <property type="entry name" value="Death"/>
    <property type="match status" value="1"/>
</dbReference>
<feature type="domain" description="Death" evidence="2">
    <location>
        <begin position="682"/>
        <end position="750"/>
    </location>
</feature>
<evidence type="ECO:0000313" key="4">
    <source>
        <dbReference type="Proteomes" id="UP000225706"/>
    </source>
</evidence>
<dbReference type="AlphaFoldDB" id="A0A2B4R822"/>
<reference evidence="4" key="1">
    <citation type="journal article" date="2017" name="bioRxiv">
        <title>Comparative analysis of the genomes of Stylophora pistillata and Acropora digitifera provides evidence for extensive differences between species of corals.</title>
        <authorList>
            <person name="Voolstra C.R."/>
            <person name="Li Y."/>
            <person name="Liew Y.J."/>
            <person name="Baumgarten S."/>
            <person name="Zoccola D."/>
            <person name="Flot J.-F."/>
            <person name="Tambutte S."/>
            <person name="Allemand D."/>
            <person name="Aranda M."/>
        </authorList>
    </citation>
    <scope>NUCLEOTIDE SEQUENCE [LARGE SCALE GENOMIC DNA]</scope>
</reference>
<feature type="compositionally biased region" description="Acidic residues" evidence="1">
    <location>
        <begin position="618"/>
        <end position="639"/>
    </location>
</feature>
<evidence type="ECO:0000259" key="2">
    <source>
        <dbReference type="PROSITE" id="PS50017"/>
    </source>
</evidence>
<feature type="compositionally biased region" description="Polar residues" evidence="1">
    <location>
        <begin position="661"/>
        <end position="681"/>
    </location>
</feature>
<dbReference type="InterPro" id="IPR011029">
    <property type="entry name" value="DEATH-like_dom_sf"/>
</dbReference>
<organism evidence="3 4">
    <name type="scientific">Stylophora pistillata</name>
    <name type="common">Smooth cauliflower coral</name>
    <dbReference type="NCBI Taxonomy" id="50429"/>
    <lineage>
        <taxon>Eukaryota</taxon>
        <taxon>Metazoa</taxon>
        <taxon>Cnidaria</taxon>
        <taxon>Anthozoa</taxon>
        <taxon>Hexacorallia</taxon>
        <taxon>Scleractinia</taxon>
        <taxon>Astrocoeniina</taxon>
        <taxon>Pocilloporidae</taxon>
        <taxon>Stylophora</taxon>
    </lineage>
</organism>
<dbReference type="Proteomes" id="UP000225706">
    <property type="component" value="Unassembled WGS sequence"/>
</dbReference>
<accession>A0A2B4R822</accession>
<dbReference type="SMART" id="SM00005">
    <property type="entry name" value="DEATH"/>
    <property type="match status" value="1"/>
</dbReference>
<dbReference type="InterPro" id="IPR016729">
    <property type="entry name" value="FADD"/>
</dbReference>
<dbReference type="OrthoDB" id="5958225at2759"/>
<dbReference type="PROSITE" id="PS50017">
    <property type="entry name" value="DEATH_DOMAIN"/>
    <property type="match status" value="1"/>
</dbReference>
<dbReference type="InterPro" id="IPR000488">
    <property type="entry name" value="Death_dom"/>
</dbReference>
<evidence type="ECO:0000313" key="3">
    <source>
        <dbReference type="EMBL" id="PFX12640.1"/>
    </source>
</evidence>
<dbReference type="Gene3D" id="1.10.533.10">
    <property type="entry name" value="Death Domain, Fas"/>
    <property type="match status" value="1"/>
</dbReference>
<dbReference type="EMBL" id="LSMT01001247">
    <property type="protein sequence ID" value="PFX12640.1"/>
    <property type="molecule type" value="Genomic_DNA"/>
</dbReference>
<name>A0A2B4R822_STYPI</name>
<dbReference type="GO" id="GO:0007165">
    <property type="term" value="P:signal transduction"/>
    <property type="evidence" value="ECO:0007669"/>
    <property type="project" value="InterPro"/>
</dbReference>
<protein>
    <recommendedName>
        <fullName evidence="2">Death domain-containing protein</fullName>
    </recommendedName>
</protein>
<dbReference type="SUPFAM" id="SSF47986">
    <property type="entry name" value="DEATH domain"/>
    <property type="match status" value="1"/>
</dbReference>
<feature type="region of interest" description="Disordered" evidence="1">
    <location>
        <begin position="616"/>
        <end position="686"/>
    </location>
</feature>
<sequence length="768" mass="86086">MATLAEIVGLDEQLLNEEFGLQPRIRCNPSQSDNLLHLSPTVLLDDKELREGGFQDRGAKDVLSRVAKHTCDSGDPSLFQVPEIPSFHMGYAVRSSNKASKMAIDAEEAKVWMPYMNLSRLNRDQSQNPDPECEESQDSTSSDEDMDIDPPTAADTLDENDEDVVSPQKSGLKFSLKGSLILLFSILLIFFDKKKKKKNSASSDDEKPKIGPNKVSDFLLFWIIPYLLNYTHQKVREIKEYHKNRKRPEFPPVCRKSALDIIEDALLSCGVSGELKATIRGKYKDFYGTEQLEYEYELLQSPEGTPIILVPKDCKVTQMPLKLEDIGTTWRKLNNTNLLDLFVSKFIRSKEIQRDFFDSLKLMKFRQGIDYAIILPNADTFNELKKALEEESGDYLKKVDISEGGRKLIAPKLGLVTTMEKHLRVCFTYFQSSEGKNVAAMFRAIGAHFLDHFTLIILHGLSLNNSDPNCNIGSLYPVGIARKTETRNGEVVKNLISRAKAKLGFNPDFERDALLHVAYATKSHKKKLKEEPFGASMAPNKEALSKYQIRAVNLDGAFLGNVVKSGCKENIAVVLAIKDVCGRIGCGFANVPQAIQSIIVNFVRAAVVAGLSKVYPSEPDEEDRETIDIGSSEEEDESSHDEPCDNGQNVAGDDQEHANFYANQQPSTSGSGKPQFKQGTPSDDELEHLASNLGDAWKTLRRRLGIKDPKLEEIRQSNEPLSEQGYQMLRQWKGGKGSDATYQILGQALQHELVNLRELAEEFCYEQQ</sequence>
<keyword evidence="4" id="KW-1185">Reference proteome</keyword>
<feature type="region of interest" description="Disordered" evidence="1">
    <location>
        <begin position="121"/>
        <end position="164"/>
    </location>
</feature>
<proteinExistence type="predicted"/>
<dbReference type="PANTHER" id="PTHR15077">
    <property type="entry name" value="FAS-ASSOCIATING DEATH DOMAIN-CONTAINING PROTEIN FADD"/>
    <property type="match status" value="1"/>
</dbReference>
<dbReference type="PANTHER" id="PTHR15077:SF12">
    <property type="entry name" value="DEATH DOMAIN-CONTAINING PROTEIN"/>
    <property type="match status" value="1"/>
</dbReference>